<keyword evidence="1" id="KW-1133">Transmembrane helix</keyword>
<evidence type="ECO:0000313" key="2">
    <source>
        <dbReference type="EMBL" id="VAW64509.1"/>
    </source>
</evidence>
<feature type="transmembrane region" description="Helical" evidence="1">
    <location>
        <begin position="55"/>
        <end position="86"/>
    </location>
</feature>
<evidence type="ECO:0008006" key="3">
    <source>
        <dbReference type="Google" id="ProtNLM"/>
    </source>
</evidence>
<dbReference type="Pfam" id="PF01864">
    <property type="entry name" value="CarS-like"/>
    <property type="match status" value="1"/>
</dbReference>
<reference evidence="2" key="1">
    <citation type="submission" date="2018-06" db="EMBL/GenBank/DDBJ databases">
        <authorList>
            <person name="Zhirakovskaya E."/>
        </authorList>
    </citation>
    <scope>NUCLEOTIDE SEQUENCE</scope>
</reference>
<organism evidence="2">
    <name type="scientific">hydrothermal vent metagenome</name>
    <dbReference type="NCBI Taxonomy" id="652676"/>
    <lineage>
        <taxon>unclassified sequences</taxon>
        <taxon>metagenomes</taxon>
        <taxon>ecological metagenomes</taxon>
    </lineage>
</organism>
<sequence>MVSFIHLLLMIIVANGSPIIIRNLLRNKWNYAVDADMVFINGQPLFGTSKTWRGIIASLCITAIVGIILGYSIQTGIMISSLAMAGDMSSSFIKRRLKRAPSSMAPLLDQVPESFLPALVMMQSFGLNLFSVFMLIAVFIIFELSISKILYRLGLRKHPY</sequence>
<proteinExistence type="predicted"/>
<protein>
    <recommendedName>
        <fullName evidence="3">CDP-archaeol synthase</fullName>
    </recommendedName>
</protein>
<dbReference type="AlphaFoldDB" id="A0A3B0XRI6"/>
<dbReference type="InterPro" id="IPR032690">
    <property type="entry name" value="CarS"/>
</dbReference>
<dbReference type="PANTHER" id="PTHR39650:SF1">
    <property type="entry name" value="CDP-ARCHAEOL SYNTHASE"/>
    <property type="match status" value="1"/>
</dbReference>
<accession>A0A3B0XRI6</accession>
<dbReference type="PANTHER" id="PTHR39650">
    <property type="entry name" value="CDP-ARCHAEOL SYNTHASE"/>
    <property type="match status" value="1"/>
</dbReference>
<name>A0A3B0XRI6_9ZZZZ</name>
<gene>
    <name evidence="2" type="ORF">MNBD_GAMMA09-916</name>
</gene>
<keyword evidence="1" id="KW-0812">Transmembrane</keyword>
<dbReference type="EMBL" id="UOFI01000056">
    <property type="protein sequence ID" value="VAW64509.1"/>
    <property type="molecule type" value="Genomic_DNA"/>
</dbReference>
<feature type="transmembrane region" description="Helical" evidence="1">
    <location>
        <begin position="132"/>
        <end position="151"/>
    </location>
</feature>
<evidence type="ECO:0000256" key="1">
    <source>
        <dbReference type="SAM" id="Phobius"/>
    </source>
</evidence>
<keyword evidence="1" id="KW-0472">Membrane</keyword>